<evidence type="ECO:0000313" key="2">
    <source>
        <dbReference type="Proteomes" id="UP000243887"/>
    </source>
</evidence>
<dbReference type="STRING" id="1150112.SAMN04487893_11596"/>
<dbReference type="EMBL" id="FORU01000015">
    <property type="protein sequence ID" value="SFJ76938.1"/>
    <property type="molecule type" value="Genomic_DNA"/>
</dbReference>
<dbReference type="Proteomes" id="UP000243887">
    <property type="component" value="Unassembled WGS sequence"/>
</dbReference>
<dbReference type="AlphaFoldDB" id="A0A1I3U058"/>
<gene>
    <name evidence="1" type="ORF">SAMN04487893_11596</name>
</gene>
<dbReference type="RefSeq" id="WP_090680712.1">
    <property type="nucleotide sequence ID" value="NZ_FORU01000015.1"/>
</dbReference>
<keyword evidence="2" id="KW-1185">Reference proteome</keyword>
<evidence type="ECO:0000313" key="1">
    <source>
        <dbReference type="EMBL" id="SFJ76938.1"/>
    </source>
</evidence>
<name>A0A1I3U058_9FLAO</name>
<reference evidence="1" key="1">
    <citation type="submission" date="2016-10" db="EMBL/GenBank/DDBJ databases">
        <authorList>
            <person name="de Groot N.N."/>
        </authorList>
    </citation>
    <scope>NUCLEOTIDE SEQUENCE [LARGE SCALE GENOMIC DNA]</scope>
    <source>
        <strain evidence="1">DSM 26542</strain>
    </source>
</reference>
<accession>A0A1I3U058</accession>
<dbReference type="OrthoDB" id="1093393at2"/>
<sequence>MIKEGIRLSYDHQFLTIKDFVDDLHIADYTEQTKADVVKRSVEFHSPIGPVDIKHFSIENPFKLDISGIEFDNSSFTCGNGNPRSQCESVIFPTESNESSWVLFCELKYSLNPSKNKFHLTKAIKQLYKTRYYYYQNGIVNFTNTSYLVASIPAQKVPFANFTISPSNLSKLKRKRNIVLKLINKITINSEQLLG</sequence>
<protein>
    <submittedName>
        <fullName evidence="1">Uncharacterized protein</fullName>
    </submittedName>
</protein>
<proteinExistence type="predicted"/>
<organism evidence="1 2">
    <name type="scientific">Myroides guanonis</name>
    <dbReference type="NCBI Taxonomy" id="1150112"/>
    <lineage>
        <taxon>Bacteria</taxon>
        <taxon>Pseudomonadati</taxon>
        <taxon>Bacteroidota</taxon>
        <taxon>Flavobacteriia</taxon>
        <taxon>Flavobacteriales</taxon>
        <taxon>Flavobacteriaceae</taxon>
        <taxon>Myroides</taxon>
    </lineage>
</organism>